<protein>
    <submittedName>
        <fullName evidence="3">Membrane-associated phospholipid phosphatase</fullName>
    </submittedName>
</protein>
<sequence>MTSLRPRRSVVASTAIDRDRDLRRRPGVARGMLGAGLVGAAACLVRADRALAAGVWRRRSPAMVAAARVVGALGDPKLAYPLAAVAAAAAVAGVTARPRVVRAGEQAGDGPLRLVAVVCASGAVRRLCCELVRRPRPPQCARLAPAEGYSLPSKHTALAVLAAGAIVRAAGLPAPARWTVPAAAGVTVGLCRVALGVHWPADVIAGLGFGLGCWWVADRIPSRPTGPHPPTGLLRVSDVRRSRAAPC</sequence>
<dbReference type="InterPro" id="IPR000326">
    <property type="entry name" value="PAP2/HPO"/>
</dbReference>
<dbReference type="AlphaFoldDB" id="A0A840PEF3"/>
<feature type="domain" description="Phosphatidic acid phosphatase type 2/haloperoxidase" evidence="2">
    <location>
        <begin position="109"/>
        <end position="218"/>
    </location>
</feature>
<evidence type="ECO:0000313" key="4">
    <source>
        <dbReference type="Proteomes" id="UP000578449"/>
    </source>
</evidence>
<reference evidence="3 4" key="1">
    <citation type="submission" date="2020-08" db="EMBL/GenBank/DDBJ databases">
        <title>Genomic Encyclopedia of Type Strains, Phase IV (KMG-IV): sequencing the most valuable type-strain genomes for metagenomic binning, comparative biology and taxonomic classification.</title>
        <authorList>
            <person name="Goeker M."/>
        </authorList>
    </citation>
    <scope>NUCLEOTIDE SEQUENCE [LARGE SCALE GENOMIC DNA]</scope>
    <source>
        <strain evidence="3 4">DSM 45615</strain>
    </source>
</reference>
<dbReference type="SUPFAM" id="SSF48317">
    <property type="entry name" value="Acid phosphatase/Vanadium-dependent haloperoxidase"/>
    <property type="match status" value="1"/>
</dbReference>
<evidence type="ECO:0000256" key="1">
    <source>
        <dbReference type="SAM" id="MobiDB-lite"/>
    </source>
</evidence>
<dbReference type="InterPro" id="IPR036938">
    <property type="entry name" value="PAP2/HPO_sf"/>
</dbReference>
<accession>A0A840PEF3</accession>
<dbReference type="Pfam" id="PF01569">
    <property type="entry name" value="PAP2"/>
    <property type="match status" value="1"/>
</dbReference>
<dbReference type="PANTHER" id="PTHR14969">
    <property type="entry name" value="SPHINGOSINE-1-PHOSPHATE PHOSPHOHYDROLASE"/>
    <property type="match status" value="1"/>
</dbReference>
<comment type="caution">
    <text evidence="3">The sequence shown here is derived from an EMBL/GenBank/DDBJ whole genome shotgun (WGS) entry which is preliminary data.</text>
</comment>
<dbReference type="EMBL" id="JACHGN010000019">
    <property type="protein sequence ID" value="MBB5137552.1"/>
    <property type="molecule type" value="Genomic_DNA"/>
</dbReference>
<dbReference type="RefSeq" id="WP_386009773.1">
    <property type="nucleotide sequence ID" value="NZ_JBHTGG010000001.1"/>
</dbReference>
<keyword evidence="4" id="KW-1185">Reference proteome</keyword>
<evidence type="ECO:0000259" key="2">
    <source>
        <dbReference type="SMART" id="SM00014"/>
    </source>
</evidence>
<dbReference type="PANTHER" id="PTHR14969:SF13">
    <property type="entry name" value="AT30094P"/>
    <property type="match status" value="1"/>
</dbReference>
<dbReference type="SMART" id="SM00014">
    <property type="entry name" value="acidPPc"/>
    <property type="match status" value="1"/>
</dbReference>
<proteinExistence type="predicted"/>
<gene>
    <name evidence="3" type="ORF">HNP84_007304</name>
</gene>
<feature type="region of interest" description="Disordered" evidence="1">
    <location>
        <begin position="226"/>
        <end position="247"/>
    </location>
</feature>
<organism evidence="3 4">
    <name type="scientific">Thermocatellispora tengchongensis</name>
    <dbReference type="NCBI Taxonomy" id="1073253"/>
    <lineage>
        <taxon>Bacteria</taxon>
        <taxon>Bacillati</taxon>
        <taxon>Actinomycetota</taxon>
        <taxon>Actinomycetes</taxon>
        <taxon>Streptosporangiales</taxon>
        <taxon>Streptosporangiaceae</taxon>
        <taxon>Thermocatellispora</taxon>
    </lineage>
</organism>
<name>A0A840PEF3_9ACTN</name>
<dbReference type="Proteomes" id="UP000578449">
    <property type="component" value="Unassembled WGS sequence"/>
</dbReference>
<evidence type="ECO:0000313" key="3">
    <source>
        <dbReference type="EMBL" id="MBB5137552.1"/>
    </source>
</evidence>
<dbReference type="Gene3D" id="1.20.144.10">
    <property type="entry name" value="Phosphatidic acid phosphatase type 2/haloperoxidase"/>
    <property type="match status" value="1"/>
</dbReference>